<dbReference type="EMBL" id="CAFBMX010000006">
    <property type="protein sequence ID" value="CAB4934065.1"/>
    <property type="molecule type" value="Genomic_DNA"/>
</dbReference>
<dbReference type="InterPro" id="IPR002364">
    <property type="entry name" value="Quin_OxRdtase/zeta-crystal_CS"/>
</dbReference>
<dbReference type="CDD" id="cd08241">
    <property type="entry name" value="QOR1"/>
    <property type="match status" value="1"/>
</dbReference>
<evidence type="ECO:0000313" key="2">
    <source>
        <dbReference type="EMBL" id="CAB4934065.1"/>
    </source>
</evidence>
<name>A0A6J7ITA3_9ZZZZ</name>
<dbReference type="SUPFAM" id="SSF50129">
    <property type="entry name" value="GroES-like"/>
    <property type="match status" value="1"/>
</dbReference>
<dbReference type="InterPro" id="IPR020843">
    <property type="entry name" value="ER"/>
</dbReference>
<dbReference type="GO" id="GO:0016491">
    <property type="term" value="F:oxidoreductase activity"/>
    <property type="evidence" value="ECO:0007669"/>
    <property type="project" value="InterPro"/>
</dbReference>
<proteinExistence type="predicted"/>
<dbReference type="InterPro" id="IPR051397">
    <property type="entry name" value="Zn-ADH-like_protein"/>
</dbReference>
<dbReference type="Pfam" id="PF08240">
    <property type="entry name" value="ADH_N"/>
    <property type="match status" value="1"/>
</dbReference>
<dbReference type="SMART" id="SM00829">
    <property type="entry name" value="PKS_ER"/>
    <property type="match status" value="1"/>
</dbReference>
<dbReference type="PANTHER" id="PTHR43677:SF4">
    <property type="entry name" value="QUINONE OXIDOREDUCTASE-LIKE PROTEIN 2"/>
    <property type="match status" value="1"/>
</dbReference>
<dbReference type="PROSITE" id="PS01162">
    <property type="entry name" value="QOR_ZETA_CRYSTAL"/>
    <property type="match status" value="1"/>
</dbReference>
<protein>
    <submittedName>
        <fullName evidence="2">Unannotated protein</fullName>
    </submittedName>
</protein>
<dbReference type="PANTHER" id="PTHR43677">
    <property type="entry name" value="SHORT-CHAIN DEHYDROGENASE/REDUCTASE"/>
    <property type="match status" value="1"/>
</dbReference>
<dbReference type="SUPFAM" id="SSF51735">
    <property type="entry name" value="NAD(P)-binding Rossmann-fold domains"/>
    <property type="match status" value="1"/>
</dbReference>
<dbReference type="InterPro" id="IPR013149">
    <property type="entry name" value="ADH-like_C"/>
</dbReference>
<gene>
    <name evidence="2" type="ORF">UFOPK3674_01357</name>
</gene>
<reference evidence="2" key="1">
    <citation type="submission" date="2020-05" db="EMBL/GenBank/DDBJ databases">
        <authorList>
            <person name="Chiriac C."/>
            <person name="Salcher M."/>
            <person name="Ghai R."/>
            <person name="Kavagutti S V."/>
        </authorList>
    </citation>
    <scope>NUCLEOTIDE SEQUENCE</scope>
</reference>
<organism evidence="2">
    <name type="scientific">freshwater metagenome</name>
    <dbReference type="NCBI Taxonomy" id="449393"/>
    <lineage>
        <taxon>unclassified sequences</taxon>
        <taxon>metagenomes</taxon>
        <taxon>ecological metagenomes</taxon>
    </lineage>
</organism>
<dbReference type="Gene3D" id="3.40.50.720">
    <property type="entry name" value="NAD(P)-binding Rossmann-like Domain"/>
    <property type="match status" value="1"/>
</dbReference>
<dbReference type="InterPro" id="IPR036291">
    <property type="entry name" value="NAD(P)-bd_dom_sf"/>
</dbReference>
<dbReference type="InterPro" id="IPR013154">
    <property type="entry name" value="ADH-like_N"/>
</dbReference>
<accession>A0A6J7ITA3</accession>
<sequence length="329" mass="34191">MRAIQITELTGPEHLQIVDVPEPEASHALTPGSGVVIDVHAAGVSFPELLQSRGEYQMKPDLPFIPGSEVGGVVRSAPEGSGLQPGDRVAAFCLLGGFAQVAVAPAFATFRIPDDMSFRQAAGLVLNYHTAYFALVTRGRLAAGETVLVHGAAGGVGTAVLQVARGLGARTIGVVSTDEKERIAREAGADVVLRSDGDWKDAALEASDGGVDLLIDPVGGDRFLDSLRSLGRGGRLVVVGFTGGSIPEVKVNRLLLRNTEVIGAGWGAWALTDTALFGEIGTAIDDLARQGFIAPIVGPVFDLDDASAALLCLDRREAVGKIVLDVPQS</sequence>
<dbReference type="GO" id="GO:0008270">
    <property type="term" value="F:zinc ion binding"/>
    <property type="evidence" value="ECO:0007669"/>
    <property type="project" value="InterPro"/>
</dbReference>
<dbReference type="InterPro" id="IPR011032">
    <property type="entry name" value="GroES-like_sf"/>
</dbReference>
<evidence type="ECO:0000259" key="1">
    <source>
        <dbReference type="SMART" id="SM00829"/>
    </source>
</evidence>
<dbReference type="AlphaFoldDB" id="A0A6J7ITA3"/>
<dbReference type="Gene3D" id="3.90.180.10">
    <property type="entry name" value="Medium-chain alcohol dehydrogenases, catalytic domain"/>
    <property type="match status" value="1"/>
</dbReference>
<dbReference type="Pfam" id="PF00107">
    <property type="entry name" value="ADH_zinc_N"/>
    <property type="match status" value="1"/>
</dbReference>
<feature type="domain" description="Enoyl reductase (ER)" evidence="1">
    <location>
        <begin position="11"/>
        <end position="324"/>
    </location>
</feature>